<dbReference type="Gene3D" id="3.30.870.10">
    <property type="entry name" value="Endonuclease Chain A"/>
    <property type="match status" value="1"/>
</dbReference>
<proteinExistence type="predicted"/>
<organism evidence="1">
    <name type="scientific">marine sediment metagenome</name>
    <dbReference type="NCBI Taxonomy" id="412755"/>
    <lineage>
        <taxon>unclassified sequences</taxon>
        <taxon>metagenomes</taxon>
        <taxon>ecological metagenomes</taxon>
    </lineage>
</organism>
<feature type="non-terminal residue" evidence="1">
    <location>
        <position position="1"/>
    </location>
</feature>
<comment type="caution">
    <text evidence="1">The sequence shown here is derived from an EMBL/GenBank/DDBJ whole genome shotgun (WGS) entry which is preliminary data.</text>
</comment>
<evidence type="ECO:0000313" key="1">
    <source>
        <dbReference type="EMBL" id="GAH57093.1"/>
    </source>
</evidence>
<sequence>ATADDELLIALYDLRSRDLTAAIAERARAGIRVRMLLEGQPVGYSLDDLARRDGLITALVEEG</sequence>
<protein>
    <submittedName>
        <fullName evidence="1">Uncharacterized protein</fullName>
    </submittedName>
</protein>
<dbReference type="AlphaFoldDB" id="X1IHR4"/>
<reference evidence="1" key="1">
    <citation type="journal article" date="2014" name="Front. Microbiol.">
        <title>High frequency of phylogenetically diverse reductive dehalogenase-homologous genes in deep subseafloor sedimentary metagenomes.</title>
        <authorList>
            <person name="Kawai M."/>
            <person name="Futagami T."/>
            <person name="Toyoda A."/>
            <person name="Takaki Y."/>
            <person name="Nishi S."/>
            <person name="Hori S."/>
            <person name="Arai W."/>
            <person name="Tsubouchi T."/>
            <person name="Morono Y."/>
            <person name="Uchiyama I."/>
            <person name="Ito T."/>
            <person name="Fujiyama A."/>
            <person name="Inagaki F."/>
            <person name="Takami H."/>
        </authorList>
    </citation>
    <scope>NUCLEOTIDE SEQUENCE</scope>
    <source>
        <strain evidence="1">Expedition CK06-06</strain>
    </source>
</reference>
<feature type="non-terminal residue" evidence="1">
    <location>
        <position position="63"/>
    </location>
</feature>
<dbReference type="EMBL" id="BARU01015963">
    <property type="protein sequence ID" value="GAH57093.1"/>
    <property type="molecule type" value="Genomic_DNA"/>
</dbReference>
<name>X1IHR4_9ZZZZ</name>
<gene>
    <name evidence="1" type="ORF">S03H2_27020</name>
</gene>
<accession>X1IHR4</accession>
<dbReference type="SUPFAM" id="SSF56024">
    <property type="entry name" value="Phospholipase D/nuclease"/>
    <property type="match status" value="1"/>
</dbReference>